<evidence type="ECO:0000313" key="3">
    <source>
        <dbReference type="Proteomes" id="UP000297729"/>
    </source>
</evidence>
<organism evidence="2 3">
    <name type="scientific">Duganella callida</name>
    <dbReference type="NCBI Taxonomy" id="2561932"/>
    <lineage>
        <taxon>Bacteria</taxon>
        <taxon>Pseudomonadati</taxon>
        <taxon>Pseudomonadota</taxon>
        <taxon>Betaproteobacteria</taxon>
        <taxon>Burkholderiales</taxon>
        <taxon>Oxalobacteraceae</taxon>
        <taxon>Telluria group</taxon>
        <taxon>Duganella</taxon>
    </lineage>
</organism>
<gene>
    <name evidence="2" type="ORF">E4L98_17885</name>
</gene>
<dbReference type="AlphaFoldDB" id="A0A4Y9SFI3"/>
<feature type="chain" id="PRO_5021468248" description="Lipoprotein" evidence="1">
    <location>
        <begin position="18"/>
        <end position="103"/>
    </location>
</feature>
<comment type="caution">
    <text evidence="2">The sequence shown here is derived from an EMBL/GenBank/DDBJ whole genome shotgun (WGS) entry which is preliminary data.</text>
</comment>
<name>A0A4Y9SFI3_9BURK</name>
<evidence type="ECO:0000313" key="2">
    <source>
        <dbReference type="EMBL" id="TFW18714.1"/>
    </source>
</evidence>
<keyword evidence="1" id="KW-0732">Signal</keyword>
<dbReference type="OrthoDB" id="8780646at2"/>
<dbReference type="Proteomes" id="UP000297729">
    <property type="component" value="Unassembled WGS sequence"/>
</dbReference>
<dbReference type="RefSeq" id="WP_135202897.1">
    <property type="nucleotide sequence ID" value="NZ_SPVG01000180.1"/>
</dbReference>
<dbReference type="PROSITE" id="PS51257">
    <property type="entry name" value="PROKAR_LIPOPROTEIN"/>
    <property type="match status" value="1"/>
</dbReference>
<accession>A0A4Y9SFI3</accession>
<dbReference type="EMBL" id="SPVG01000180">
    <property type="protein sequence ID" value="TFW18714.1"/>
    <property type="molecule type" value="Genomic_DNA"/>
</dbReference>
<keyword evidence="3" id="KW-1185">Reference proteome</keyword>
<sequence length="103" mass="10962">MRRILLLALPLVLSACASTGQSKLGNFVNGVIKPGMSMDQAMVRMQAEGFYCSAANPGDTVTPCSRAYPRLLRSSCEERVDLIRSAGSANTLGGIDVLELKCP</sequence>
<proteinExistence type="predicted"/>
<feature type="signal peptide" evidence="1">
    <location>
        <begin position="1"/>
        <end position="17"/>
    </location>
</feature>
<evidence type="ECO:0008006" key="4">
    <source>
        <dbReference type="Google" id="ProtNLM"/>
    </source>
</evidence>
<evidence type="ECO:0000256" key="1">
    <source>
        <dbReference type="SAM" id="SignalP"/>
    </source>
</evidence>
<protein>
    <recommendedName>
        <fullName evidence="4">Lipoprotein</fullName>
    </recommendedName>
</protein>
<reference evidence="2 3" key="1">
    <citation type="submission" date="2019-03" db="EMBL/GenBank/DDBJ databases">
        <title>Draft Genome Sequence of Duganella callidus sp. nov., a Novel Duganella Species Isolated from Cultivated Soil.</title>
        <authorList>
            <person name="Raths R."/>
            <person name="Peta V."/>
            <person name="Bucking H."/>
        </authorList>
    </citation>
    <scope>NUCLEOTIDE SEQUENCE [LARGE SCALE GENOMIC DNA]</scope>
    <source>
        <strain evidence="2 3">DN04</strain>
    </source>
</reference>